<gene>
    <name evidence="3" type="ORF">K1I37_11360</name>
</gene>
<keyword evidence="4" id="KW-1185">Reference proteome</keyword>
<keyword evidence="1" id="KW-0378">Hydrolase</keyword>
<dbReference type="Gene3D" id="3.40.50.1820">
    <property type="entry name" value="alpha/beta hydrolase"/>
    <property type="match status" value="1"/>
</dbReference>
<dbReference type="InterPro" id="IPR001375">
    <property type="entry name" value="Peptidase_S9_cat"/>
</dbReference>
<organism evidence="3 4">
    <name type="scientific">Alicyclobacillus acidoterrestris (strain ATCC 49025 / DSM 3922 / CIP 106132 / NCIMB 13137 / GD3B)</name>
    <dbReference type="NCBI Taxonomy" id="1356854"/>
    <lineage>
        <taxon>Bacteria</taxon>
        <taxon>Bacillati</taxon>
        <taxon>Bacillota</taxon>
        <taxon>Bacilli</taxon>
        <taxon>Bacillales</taxon>
        <taxon>Alicyclobacillaceae</taxon>
        <taxon>Alicyclobacillus</taxon>
    </lineage>
</organism>
<dbReference type="InterPro" id="IPR029058">
    <property type="entry name" value="AB_hydrolase_fold"/>
</dbReference>
<dbReference type="PANTHER" id="PTHR42776">
    <property type="entry name" value="SERINE PEPTIDASE S9 FAMILY MEMBER"/>
    <property type="match status" value="1"/>
</dbReference>
<dbReference type="GO" id="GO:0004252">
    <property type="term" value="F:serine-type endopeptidase activity"/>
    <property type="evidence" value="ECO:0007669"/>
    <property type="project" value="TreeGrafter"/>
</dbReference>
<proteinExistence type="predicted"/>
<dbReference type="RefSeq" id="WP_236613885.1">
    <property type="nucleotide sequence ID" value="NZ_AURB01000134.1"/>
</dbReference>
<evidence type="ECO:0000256" key="1">
    <source>
        <dbReference type="ARBA" id="ARBA00022801"/>
    </source>
</evidence>
<evidence type="ECO:0000313" key="4">
    <source>
        <dbReference type="Proteomes" id="UP000829401"/>
    </source>
</evidence>
<dbReference type="SUPFAM" id="SSF53474">
    <property type="entry name" value="alpha/beta-Hydrolases"/>
    <property type="match status" value="1"/>
</dbReference>
<dbReference type="AlphaFoldDB" id="A0A9E6ZPK3"/>
<dbReference type="KEGG" id="aaco:K1I37_11360"/>
<name>A0A9E6ZPK3_ALIAG</name>
<evidence type="ECO:0000259" key="2">
    <source>
        <dbReference type="Pfam" id="PF00326"/>
    </source>
</evidence>
<protein>
    <submittedName>
        <fullName evidence="3">S9 family peptidase</fullName>
    </submittedName>
</protein>
<evidence type="ECO:0000313" key="3">
    <source>
        <dbReference type="EMBL" id="UNO50861.1"/>
    </source>
</evidence>
<dbReference type="PANTHER" id="PTHR42776:SF27">
    <property type="entry name" value="DIPEPTIDYL PEPTIDASE FAMILY MEMBER 6"/>
    <property type="match status" value="1"/>
</dbReference>
<reference evidence="4" key="1">
    <citation type="journal article" date="2022" name="G3 (Bethesda)">
        <title>Unveiling the complete genome sequence of Alicyclobacillus acidoterrestris DSM 3922T, a taint-producing strain.</title>
        <authorList>
            <person name="Leonardo I.C."/>
            <person name="Barreto Crespo M.T."/>
            <person name="Gaspar F.B."/>
        </authorList>
    </citation>
    <scope>NUCLEOTIDE SEQUENCE [LARGE SCALE GENOMIC DNA]</scope>
    <source>
        <strain evidence="4">DSM 3922</strain>
    </source>
</reference>
<dbReference type="EMBL" id="CP080467">
    <property type="protein sequence ID" value="UNO50861.1"/>
    <property type="molecule type" value="Genomic_DNA"/>
</dbReference>
<dbReference type="GO" id="GO:0006508">
    <property type="term" value="P:proteolysis"/>
    <property type="evidence" value="ECO:0007669"/>
    <property type="project" value="InterPro"/>
</dbReference>
<dbReference type="Pfam" id="PF00326">
    <property type="entry name" value="Peptidase_S9"/>
    <property type="match status" value="1"/>
</dbReference>
<sequence>MRPAGFQAGKTYPVILEIHGGPQLNYGYAMFHEMQWFAANGYAIVYTNPRGGKSYGQTFVNAVRHHYGEQDAADVINGLDAALERFDFLDKNRVAVTGGSYGGFMTNWLIGHTNRFFAAVSQRSISNWISFYGCSDIGPLFVESQLVESAKENLTRLWEMSPLKYAQRVTTPLLLLHSENDLRCPIEQAEQFYTWLRSQGKETQLVRIPNASHGLSRNGKPSLRIKRLEAIFDYIDEHLPNE</sequence>
<dbReference type="Proteomes" id="UP000829401">
    <property type="component" value="Chromosome"/>
</dbReference>
<feature type="domain" description="Peptidase S9 prolyl oligopeptidase catalytic" evidence="2">
    <location>
        <begin position="31"/>
        <end position="239"/>
    </location>
</feature>
<accession>A0A9E6ZPK3</accession>